<dbReference type="Proteomes" id="UP000626092">
    <property type="component" value="Unassembled WGS sequence"/>
</dbReference>
<dbReference type="EMBL" id="WJXA01000005">
    <property type="protein sequence ID" value="KAF7142206.1"/>
    <property type="molecule type" value="Genomic_DNA"/>
</dbReference>
<organism evidence="2 3">
    <name type="scientific">Rhododendron simsii</name>
    <name type="common">Sims's rhododendron</name>
    <dbReference type="NCBI Taxonomy" id="118357"/>
    <lineage>
        <taxon>Eukaryota</taxon>
        <taxon>Viridiplantae</taxon>
        <taxon>Streptophyta</taxon>
        <taxon>Embryophyta</taxon>
        <taxon>Tracheophyta</taxon>
        <taxon>Spermatophyta</taxon>
        <taxon>Magnoliopsida</taxon>
        <taxon>eudicotyledons</taxon>
        <taxon>Gunneridae</taxon>
        <taxon>Pentapetalae</taxon>
        <taxon>asterids</taxon>
        <taxon>Ericales</taxon>
        <taxon>Ericaceae</taxon>
        <taxon>Ericoideae</taxon>
        <taxon>Rhodoreae</taxon>
        <taxon>Rhododendron</taxon>
    </lineage>
</organism>
<comment type="caution">
    <text evidence="2">The sequence shown here is derived from an EMBL/GenBank/DDBJ whole genome shotgun (WGS) entry which is preliminary data.</text>
</comment>
<protein>
    <submittedName>
        <fullName evidence="2">Uncharacterized protein</fullName>
    </submittedName>
</protein>
<dbReference type="AlphaFoldDB" id="A0A834GZP3"/>
<proteinExistence type="predicted"/>
<evidence type="ECO:0000313" key="2">
    <source>
        <dbReference type="EMBL" id="KAF7142206.1"/>
    </source>
</evidence>
<name>A0A834GZP3_RHOSS</name>
<sequence length="110" mass="11466">MENSLLADTVTIPSIQALAYTNSSSLQICVAPSSKIELESPSSQKETYEAAVFDWRGSDDAEGGGEFYGYGGDDGGSSFGPVNCSCNRSVGHDEEGGGEYCGVRGRSPTP</sequence>
<reference evidence="2" key="1">
    <citation type="submission" date="2019-11" db="EMBL/GenBank/DDBJ databases">
        <authorList>
            <person name="Liu Y."/>
            <person name="Hou J."/>
            <person name="Li T.-Q."/>
            <person name="Guan C.-H."/>
            <person name="Wu X."/>
            <person name="Wu H.-Z."/>
            <person name="Ling F."/>
            <person name="Zhang R."/>
            <person name="Shi X.-G."/>
            <person name="Ren J.-P."/>
            <person name="Chen E.-F."/>
            <person name="Sun J.-M."/>
        </authorList>
    </citation>
    <scope>NUCLEOTIDE SEQUENCE</scope>
    <source>
        <strain evidence="2">Adult_tree_wgs_1</strain>
        <tissue evidence="2">Leaves</tissue>
    </source>
</reference>
<keyword evidence="3" id="KW-1185">Reference proteome</keyword>
<evidence type="ECO:0000256" key="1">
    <source>
        <dbReference type="SAM" id="MobiDB-lite"/>
    </source>
</evidence>
<evidence type="ECO:0000313" key="3">
    <source>
        <dbReference type="Proteomes" id="UP000626092"/>
    </source>
</evidence>
<accession>A0A834GZP3</accession>
<gene>
    <name evidence="2" type="ORF">RHSIM_Rhsim05G0221000</name>
</gene>
<feature type="region of interest" description="Disordered" evidence="1">
    <location>
        <begin position="91"/>
        <end position="110"/>
    </location>
</feature>